<evidence type="ECO:0000256" key="9">
    <source>
        <dbReference type="ARBA" id="ARBA00022989"/>
    </source>
</evidence>
<keyword evidence="6" id="KW-0631">Potassium channel</keyword>
<dbReference type="InterPro" id="IPR005821">
    <property type="entry name" value="Ion_trans_dom"/>
</dbReference>
<keyword evidence="12" id="KW-0407">Ion channel</keyword>
<keyword evidence="2" id="KW-0813">Transport</keyword>
<dbReference type="PRINTS" id="PR01491">
    <property type="entry name" value="KVCHANNEL"/>
</dbReference>
<dbReference type="FunFam" id="3.30.710.10:FF:000019">
    <property type="entry name" value="Potassium voltage-gated channel, subfamily G, member 1"/>
    <property type="match status" value="1"/>
</dbReference>
<dbReference type="InterPro" id="IPR011333">
    <property type="entry name" value="SKP1/BTB/POZ_sf"/>
</dbReference>
<dbReference type="GO" id="GO:0005251">
    <property type="term" value="F:delayed rectifier potassium channel activity"/>
    <property type="evidence" value="ECO:0007669"/>
    <property type="project" value="TreeGrafter"/>
</dbReference>
<dbReference type="GeneID" id="115804654"/>
<evidence type="ECO:0000256" key="13">
    <source>
        <dbReference type="SAM" id="MobiDB-lite"/>
    </source>
</evidence>
<feature type="transmembrane region" description="Helical" evidence="14">
    <location>
        <begin position="445"/>
        <end position="469"/>
    </location>
</feature>
<organism evidence="17 18">
    <name type="scientific">Chanos chanos</name>
    <name type="common">Milkfish</name>
    <name type="synonym">Mugil chanos</name>
    <dbReference type="NCBI Taxonomy" id="29144"/>
    <lineage>
        <taxon>Eukaryota</taxon>
        <taxon>Metazoa</taxon>
        <taxon>Chordata</taxon>
        <taxon>Craniata</taxon>
        <taxon>Vertebrata</taxon>
        <taxon>Euteleostomi</taxon>
        <taxon>Actinopterygii</taxon>
        <taxon>Neopterygii</taxon>
        <taxon>Teleostei</taxon>
        <taxon>Ostariophysi</taxon>
        <taxon>Gonorynchiformes</taxon>
        <taxon>Chanidae</taxon>
        <taxon>Chanos</taxon>
    </lineage>
</organism>
<dbReference type="PANTHER" id="PTHR11537:SF167">
    <property type="entry name" value="POTASSIUM VOLTAGE-GATED CHANNEL SUBFAMILY G MEMBER 4"/>
    <property type="match status" value="1"/>
</dbReference>
<evidence type="ECO:0000256" key="3">
    <source>
        <dbReference type="ARBA" id="ARBA00022475"/>
    </source>
</evidence>
<evidence type="ECO:0000259" key="15">
    <source>
        <dbReference type="Pfam" id="PF00520"/>
    </source>
</evidence>
<dbReference type="Gene3D" id="3.30.710.10">
    <property type="entry name" value="Potassium Channel Kv1.1, Chain A"/>
    <property type="match status" value="1"/>
</dbReference>
<dbReference type="InterPro" id="IPR003971">
    <property type="entry name" value="K_chnl_volt-dep_Kv5/Kv9"/>
</dbReference>
<keyword evidence="9 14" id="KW-1133">Transmembrane helix</keyword>
<comment type="subcellular location">
    <subcellularLocation>
        <location evidence="1">Cell membrane</location>
        <topology evidence="1">Multi-pass membrane protein</topology>
    </subcellularLocation>
</comment>
<evidence type="ECO:0000256" key="8">
    <source>
        <dbReference type="ARBA" id="ARBA00022958"/>
    </source>
</evidence>
<keyword evidence="4" id="KW-0633">Potassium transport</keyword>
<feature type="region of interest" description="Disordered" evidence="13">
    <location>
        <begin position="177"/>
        <end position="198"/>
    </location>
</feature>
<dbReference type="PANTHER" id="PTHR11537">
    <property type="entry name" value="VOLTAGE-GATED POTASSIUM CHANNEL"/>
    <property type="match status" value="1"/>
</dbReference>
<gene>
    <name evidence="18" type="primary">kcng4b</name>
</gene>
<dbReference type="PRINTS" id="PR00169">
    <property type="entry name" value="KCHANNEL"/>
</dbReference>
<evidence type="ECO:0000256" key="12">
    <source>
        <dbReference type="ARBA" id="ARBA00023303"/>
    </source>
</evidence>
<evidence type="ECO:0000256" key="4">
    <source>
        <dbReference type="ARBA" id="ARBA00022538"/>
    </source>
</evidence>
<dbReference type="Pfam" id="PF00520">
    <property type="entry name" value="Ion_trans"/>
    <property type="match status" value="1"/>
</dbReference>
<protein>
    <submittedName>
        <fullName evidence="18">Potassium voltage-gated channel subfamily G member 4</fullName>
    </submittedName>
</protein>
<dbReference type="RefSeq" id="XP_030621023.1">
    <property type="nucleotide sequence ID" value="XM_030765163.1"/>
</dbReference>
<evidence type="ECO:0000256" key="1">
    <source>
        <dbReference type="ARBA" id="ARBA00004651"/>
    </source>
</evidence>
<evidence type="ECO:0000256" key="5">
    <source>
        <dbReference type="ARBA" id="ARBA00022692"/>
    </source>
</evidence>
<keyword evidence="5 14" id="KW-0812">Transmembrane</keyword>
<proteinExistence type="predicted"/>
<keyword evidence="8" id="KW-0630">Potassium</keyword>
<dbReference type="Gene3D" id="1.10.287.70">
    <property type="match status" value="1"/>
</dbReference>
<dbReference type="InParanoid" id="A0A6J2ULW2"/>
<feature type="domain" description="Potassium channel tetramerisation-type BTB" evidence="16">
    <location>
        <begin position="64"/>
        <end position="161"/>
    </location>
</feature>
<dbReference type="OrthoDB" id="296522at2759"/>
<keyword evidence="10" id="KW-0406">Ion transport</keyword>
<accession>A0A6J2ULW2</accession>
<evidence type="ECO:0000256" key="7">
    <source>
        <dbReference type="ARBA" id="ARBA00022882"/>
    </source>
</evidence>
<evidence type="ECO:0000256" key="14">
    <source>
        <dbReference type="SAM" id="Phobius"/>
    </source>
</evidence>
<dbReference type="CTD" id="566228"/>
<dbReference type="Proteomes" id="UP000504632">
    <property type="component" value="Chromosome 2"/>
</dbReference>
<dbReference type="FunFam" id="1.10.287.70:FF:000005">
    <property type="entry name" value="potassium voltage-gated channel subfamily G member 1"/>
    <property type="match status" value="1"/>
</dbReference>
<dbReference type="SUPFAM" id="SSF81324">
    <property type="entry name" value="Voltage-gated potassium channels"/>
    <property type="match status" value="1"/>
</dbReference>
<feature type="transmembrane region" description="Helical" evidence="14">
    <location>
        <begin position="378"/>
        <end position="399"/>
    </location>
</feature>
<evidence type="ECO:0000256" key="10">
    <source>
        <dbReference type="ARBA" id="ARBA00023065"/>
    </source>
</evidence>
<dbReference type="Pfam" id="PF02214">
    <property type="entry name" value="BTB_2"/>
    <property type="match status" value="1"/>
</dbReference>
<sequence length="538" mass="61500">MPIISNANHDFSTYSVSTDDSSLDRFFTEIPETETVKGVYFQRAQLVREPLSLRMVDHSQLALINVGGDRYTFPWSTLDEFPLSRLGQLRRCRSPEEIAQLCDDYDEAHREFFFDRSSVAFRVILNFLAAGKLRLLRQVCAVSLSDELNYWGIDPGHMERCCRRRMMTRVEEVAEKQRKEEERRQKRLAMQRRRPEEETGYRGLMSQLRDVVDNPHSGWLGKAFACFSVIMIAVTVVTLCISTMPDLREEERRGECSEKCQQMFIVETVCVAWFSLEFMLRFLQARSKLEFVRGPLNIIDAVAILPYYVSLMVDERDPSVENEHFGGGGAIGRGYLDKLGLILRVMRALRILYVMRLARHSLGLQTLGLTMQRSTQEFGLLLLFLCVAVALFSPLVHLAENEFAVVNTVGSHSFSSIPASYWWAIISMTTVGYGDMVPHSIPGQMVAFSSILSGILILAFPATSIFHMFSRSYQELKQEHEMLCKEERVANLVATAARDVQREMEKSTLPWPNPDINPMYQAENGIKTNQPLFLTSTF</sequence>
<evidence type="ECO:0000313" key="17">
    <source>
        <dbReference type="Proteomes" id="UP000504632"/>
    </source>
</evidence>
<dbReference type="InterPro" id="IPR028325">
    <property type="entry name" value="VG_K_chnl"/>
</dbReference>
<dbReference type="SUPFAM" id="SSF54695">
    <property type="entry name" value="POZ domain"/>
    <property type="match status" value="1"/>
</dbReference>
<keyword evidence="17" id="KW-1185">Reference proteome</keyword>
<dbReference type="InterPro" id="IPR027359">
    <property type="entry name" value="Volt_channel_dom_sf"/>
</dbReference>
<evidence type="ECO:0000313" key="18">
    <source>
        <dbReference type="RefSeq" id="XP_030621023.1"/>
    </source>
</evidence>
<keyword evidence="3" id="KW-1003">Cell membrane</keyword>
<dbReference type="InterPro" id="IPR003131">
    <property type="entry name" value="T1-type_BTB"/>
</dbReference>
<name>A0A6J2ULW2_CHACN</name>
<dbReference type="PRINTS" id="PR01494">
    <property type="entry name" value="KV9CHANNEL"/>
</dbReference>
<dbReference type="Gene3D" id="1.20.120.350">
    <property type="entry name" value="Voltage-gated potassium channels. Chain C"/>
    <property type="match status" value="1"/>
</dbReference>
<dbReference type="GO" id="GO:0008076">
    <property type="term" value="C:voltage-gated potassium channel complex"/>
    <property type="evidence" value="ECO:0007669"/>
    <property type="project" value="InterPro"/>
</dbReference>
<evidence type="ECO:0000256" key="6">
    <source>
        <dbReference type="ARBA" id="ARBA00022826"/>
    </source>
</evidence>
<keyword evidence="11 14" id="KW-0472">Membrane</keyword>
<feature type="domain" description="Ion transport" evidence="15">
    <location>
        <begin position="222"/>
        <end position="475"/>
    </location>
</feature>
<dbReference type="GO" id="GO:0051260">
    <property type="term" value="P:protein homooligomerization"/>
    <property type="evidence" value="ECO:0007669"/>
    <property type="project" value="InterPro"/>
</dbReference>
<dbReference type="GO" id="GO:0001508">
    <property type="term" value="P:action potential"/>
    <property type="evidence" value="ECO:0007669"/>
    <property type="project" value="TreeGrafter"/>
</dbReference>
<reference evidence="18" key="1">
    <citation type="submission" date="2025-08" db="UniProtKB">
        <authorList>
            <consortium name="RefSeq"/>
        </authorList>
    </citation>
    <scope>IDENTIFICATION</scope>
</reference>
<evidence type="ECO:0000256" key="11">
    <source>
        <dbReference type="ARBA" id="ARBA00023136"/>
    </source>
</evidence>
<dbReference type="AlphaFoldDB" id="A0A6J2ULW2"/>
<dbReference type="InterPro" id="IPR003968">
    <property type="entry name" value="K_chnl_volt-dep_Kv"/>
</dbReference>
<evidence type="ECO:0000256" key="2">
    <source>
        <dbReference type="ARBA" id="ARBA00022448"/>
    </source>
</evidence>
<keyword evidence="7" id="KW-0851">Voltage-gated channel</keyword>
<evidence type="ECO:0000259" key="16">
    <source>
        <dbReference type="Pfam" id="PF02214"/>
    </source>
</evidence>